<proteinExistence type="predicted"/>
<dbReference type="Gene3D" id="2.120.10.10">
    <property type="match status" value="1"/>
</dbReference>
<accession>A0A2X0U2R4</accession>
<name>A0A2X0U2R4_9ACTO</name>
<dbReference type="Proteomes" id="UP000250192">
    <property type="component" value="Unassembled WGS sequence"/>
</dbReference>
<organism evidence="1 2">
    <name type="scientific">Schaalia odontolytica</name>
    <dbReference type="NCBI Taxonomy" id="1660"/>
    <lineage>
        <taxon>Bacteria</taxon>
        <taxon>Bacillati</taxon>
        <taxon>Actinomycetota</taxon>
        <taxon>Actinomycetes</taxon>
        <taxon>Actinomycetales</taxon>
        <taxon>Actinomycetaceae</taxon>
        <taxon>Schaalia</taxon>
    </lineage>
</organism>
<dbReference type="STRING" id="1660.APY09_04630"/>
<dbReference type="InterPro" id="IPR036278">
    <property type="entry name" value="Sialidase_sf"/>
</dbReference>
<keyword evidence="2" id="KW-1185">Reference proteome</keyword>
<dbReference type="EMBL" id="UAPR01000012">
    <property type="protein sequence ID" value="SPT56394.1"/>
    <property type="molecule type" value="Genomic_DNA"/>
</dbReference>
<evidence type="ECO:0000313" key="1">
    <source>
        <dbReference type="EMBL" id="SPT56394.1"/>
    </source>
</evidence>
<protein>
    <recommendedName>
        <fullName evidence="3">Sialidase</fullName>
    </recommendedName>
</protein>
<dbReference type="SUPFAM" id="SSF50939">
    <property type="entry name" value="Sialidases"/>
    <property type="match status" value="1"/>
</dbReference>
<evidence type="ECO:0000313" key="2">
    <source>
        <dbReference type="Proteomes" id="UP000250192"/>
    </source>
</evidence>
<gene>
    <name evidence="1" type="ORF">NCTC9935_01928</name>
</gene>
<sequence length="349" mass="36773">MCAKHLRYSVRMTDLPASRCVVAPKGAGEARIPGLVTLADGRTVLFYDERPAPASGVGSDFNGLTMASDLPNPNRIHWMVRAGDGQWGASSPLPVGGPAVSSDACVGVDGGGIMHLAFASTDGRVGYMDSRADGERLRAWWAWGSGPEDMTYADMTDELYELTGADALFATSGGTATVDGSVALPYVVRTGEETHVRVVYARAGRLVGAADALVGDGGVLLDETTLSAWGGRVVANCRLQGFEGRGSGARYLAWGDGRTWEGGCLWQLDDPGCNARMDGAFFVHPGLRDARAGGEVLRLSPPWEGSVRAEVVASFGEGDFGYSDLAFAGDEAVVVFERGRGLWETVVCL</sequence>
<dbReference type="CDD" id="cd15482">
    <property type="entry name" value="Sialidase_non-viral"/>
    <property type="match status" value="1"/>
</dbReference>
<dbReference type="AlphaFoldDB" id="A0A2X0U2R4"/>
<evidence type="ECO:0008006" key="3">
    <source>
        <dbReference type="Google" id="ProtNLM"/>
    </source>
</evidence>
<reference evidence="1 2" key="1">
    <citation type="submission" date="2018-06" db="EMBL/GenBank/DDBJ databases">
        <authorList>
            <consortium name="Pathogen Informatics"/>
            <person name="Doyle S."/>
        </authorList>
    </citation>
    <scope>NUCLEOTIDE SEQUENCE [LARGE SCALE GENOMIC DNA]</scope>
    <source>
        <strain evidence="1 2">NCTC9935</strain>
    </source>
</reference>